<reference evidence="3" key="1">
    <citation type="submission" date="2023-08" db="EMBL/GenBank/DDBJ databases">
        <title>Rhodospirillaceae gen. nov., a novel taxon isolated from the Yangtze River Yuezi River estuary sludge.</title>
        <authorList>
            <person name="Ruan L."/>
        </authorList>
    </citation>
    <scope>NUCLEOTIDE SEQUENCE [LARGE SCALE GENOMIC DNA]</scope>
    <source>
        <strain evidence="3">R-7</strain>
    </source>
</reference>
<protein>
    <submittedName>
        <fullName evidence="2">CbtB domain-containing protein</fullName>
    </submittedName>
</protein>
<accession>A0ABU0YUB1</accession>
<sequence length="61" mass="6470">MTTTAQTRTATISATRSRTLIAASMAAFLGVFMIWGVGFSHIAAAHNAAHDVRHSNGFPCH</sequence>
<dbReference type="NCBIfam" id="TIGR02459">
    <property type="entry name" value="CbtB"/>
    <property type="match status" value="1"/>
</dbReference>
<organism evidence="2 3">
    <name type="scientific">Dongia sedimenti</name>
    <dbReference type="NCBI Taxonomy" id="3064282"/>
    <lineage>
        <taxon>Bacteria</taxon>
        <taxon>Pseudomonadati</taxon>
        <taxon>Pseudomonadota</taxon>
        <taxon>Alphaproteobacteria</taxon>
        <taxon>Rhodospirillales</taxon>
        <taxon>Dongiaceae</taxon>
        <taxon>Dongia</taxon>
    </lineage>
</organism>
<gene>
    <name evidence="2" type="ORF">Q8A70_26770</name>
</gene>
<evidence type="ECO:0000256" key="1">
    <source>
        <dbReference type="SAM" id="Phobius"/>
    </source>
</evidence>
<keyword evidence="1" id="KW-0472">Membrane</keyword>
<dbReference type="InterPro" id="IPR012667">
    <property type="entry name" value="CbtB_put"/>
</dbReference>
<comment type="caution">
    <text evidence="2">The sequence shown here is derived from an EMBL/GenBank/DDBJ whole genome shotgun (WGS) entry which is preliminary data.</text>
</comment>
<dbReference type="RefSeq" id="WP_379961570.1">
    <property type="nucleotide sequence ID" value="NZ_JAUYVI010000010.1"/>
</dbReference>
<name>A0ABU0YUB1_9PROT</name>
<proteinExistence type="predicted"/>
<keyword evidence="1" id="KW-1133">Transmembrane helix</keyword>
<evidence type="ECO:0000313" key="3">
    <source>
        <dbReference type="Proteomes" id="UP001230156"/>
    </source>
</evidence>
<dbReference type="EMBL" id="JAUYVI010000010">
    <property type="protein sequence ID" value="MDQ7251317.1"/>
    <property type="molecule type" value="Genomic_DNA"/>
</dbReference>
<feature type="transmembrane region" description="Helical" evidence="1">
    <location>
        <begin position="20"/>
        <end position="44"/>
    </location>
</feature>
<keyword evidence="3" id="KW-1185">Reference proteome</keyword>
<keyword evidence="1" id="KW-0812">Transmembrane</keyword>
<dbReference type="Proteomes" id="UP001230156">
    <property type="component" value="Unassembled WGS sequence"/>
</dbReference>
<dbReference type="Pfam" id="PF09489">
    <property type="entry name" value="CbtB"/>
    <property type="match status" value="1"/>
</dbReference>
<evidence type="ECO:0000313" key="2">
    <source>
        <dbReference type="EMBL" id="MDQ7251317.1"/>
    </source>
</evidence>